<evidence type="ECO:0000313" key="2">
    <source>
        <dbReference type="EMBL" id="KKW28674.1"/>
    </source>
</evidence>
<dbReference type="Proteomes" id="UP000034846">
    <property type="component" value="Unassembled WGS sequence"/>
</dbReference>
<accession>A0A0G2A8N1</accession>
<gene>
    <name evidence="2" type="ORF">UY72_C0064G0002</name>
</gene>
<evidence type="ECO:0000313" key="3">
    <source>
        <dbReference type="Proteomes" id="UP000034846"/>
    </source>
</evidence>
<sequence length="84" mass="9405">MKRFAFGHDLKIFNPDNRPVIGAKIHDPDRFKRLVLDHLTSLQPKLSEDPEDPGVATARAPHSHPYGRRDRTGPITAAPSRSGR</sequence>
<organism evidence="2 3">
    <name type="scientific">Candidatus Uhrbacteria bacterium GW2011_GWD2_52_7</name>
    <dbReference type="NCBI Taxonomy" id="1618989"/>
    <lineage>
        <taxon>Bacteria</taxon>
        <taxon>Candidatus Uhriibacteriota</taxon>
    </lineage>
</organism>
<proteinExistence type="predicted"/>
<feature type="region of interest" description="Disordered" evidence="1">
    <location>
        <begin position="44"/>
        <end position="84"/>
    </location>
</feature>
<reference evidence="2 3" key="1">
    <citation type="journal article" date="2015" name="Nature">
        <title>rRNA introns, odd ribosomes, and small enigmatic genomes across a large radiation of phyla.</title>
        <authorList>
            <person name="Brown C.T."/>
            <person name="Hug L.A."/>
            <person name="Thomas B.C."/>
            <person name="Sharon I."/>
            <person name="Castelle C.J."/>
            <person name="Singh A."/>
            <person name="Wilkins M.J."/>
            <person name="Williams K.H."/>
            <person name="Banfield J.F."/>
        </authorList>
    </citation>
    <scope>NUCLEOTIDE SEQUENCE [LARGE SCALE GENOMIC DNA]</scope>
</reference>
<comment type="caution">
    <text evidence="2">The sequence shown here is derived from an EMBL/GenBank/DDBJ whole genome shotgun (WGS) entry which is preliminary data.</text>
</comment>
<dbReference type="EMBL" id="LCRD01000064">
    <property type="protein sequence ID" value="KKW28674.1"/>
    <property type="molecule type" value="Genomic_DNA"/>
</dbReference>
<dbReference type="AlphaFoldDB" id="A0A0G2A8N1"/>
<evidence type="ECO:0000256" key="1">
    <source>
        <dbReference type="SAM" id="MobiDB-lite"/>
    </source>
</evidence>
<protein>
    <submittedName>
        <fullName evidence="2">Uncharacterized protein</fullName>
    </submittedName>
</protein>
<name>A0A0G2A8N1_9BACT</name>